<dbReference type="InterPro" id="IPR002181">
    <property type="entry name" value="Fibrinogen_a/b/g_C_dom"/>
</dbReference>
<dbReference type="SMART" id="SM00186">
    <property type="entry name" value="FBG"/>
    <property type="match status" value="1"/>
</dbReference>
<name>A0AAN8K3J2_PATCE</name>
<comment type="caution">
    <text evidence="2">The sequence shown here is derived from an EMBL/GenBank/DDBJ whole genome shotgun (WGS) entry which is preliminary data.</text>
</comment>
<dbReference type="Proteomes" id="UP001347796">
    <property type="component" value="Unassembled WGS sequence"/>
</dbReference>
<dbReference type="PROSITE" id="PS51406">
    <property type="entry name" value="FIBRINOGEN_C_2"/>
    <property type="match status" value="1"/>
</dbReference>
<protein>
    <recommendedName>
        <fullName evidence="1">Fibrinogen C-terminal domain-containing protein</fullName>
    </recommendedName>
</protein>
<gene>
    <name evidence="2" type="ORF">SNE40_004686</name>
</gene>
<keyword evidence="3" id="KW-1185">Reference proteome</keyword>
<reference evidence="2 3" key="1">
    <citation type="submission" date="2024-01" db="EMBL/GenBank/DDBJ databases">
        <title>The genome of the rayed Mediterranean limpet Patella caerulea (Linnaeus, 1758).</title>
        <authorList>
            <person name="Anh-Thu Weber A."/>
            <person name="Halstead-Nussloch G."/>
        </authorList>
    </citation>
    <scope>NUCLEOTIDE SEQUENCE [LARGE SCALE GENOMIC DNA]</scope>
    <source>
        <strain evidence="2">AATW-2023a</strain>
        <tissue evidence="2">Whole specimen</tissue>
    </source>
</reference>
<evidence type="ECO:0000313" key="2">
    <source>
        <dbReference type="EMBL" id="KAK6188527.1"/>
    </source>
</evidence>
<dbReference type="InterPro" id="IPR014716">
    <property type="entry name" value="Fibrinogen_a/b/g_C_1"/>
</dbReference>
<organism evidence="2 3">
    <name type="scientific">Patella caerulea</name>
    <name type="common">Rayed Mediterranean limpet</name>
    <dbReference type="NCBI Taxonomy" id="87958"/>
    <lineage>
        <taxon>Eukaryota</taxon>
        <taxon>Metazoa</taxon>
        <taxon>Spiralia</taxon>
        <taxon>Lophotrochozoa</taxon>
        <taxon>Mollusca</taxon>
        <taxon>Gastropoda</taxon>
        <taxon>Patellogastropoda</taxon>
        <taxon>Patelloidea</taxon>
        <taxon>Patellidae</taxon>
        <taxon>Patella</taxon>
    </lineage>
</organism>
<dbReference type="PANTHER" id="PTHR19143">
    <property type="entry name" value="FIBRINOGEN/TENASCIN/ANGIOPOEITIN"/>
    <property type="match status" value="1"/>
</dbReference>
<dbReference type="Gene3D" id="3.90.215.10">
    <property type="entry name" value="Gamma Fibrinogen, chain A, domain 1"/>
    <property type="match status" value="1"/>
</dbReference>
<dbReference type="SUPFAM" id="SSF56496">
    <property type="entry name" value="Fibrinogen C-terminal domain-like"/>
    <property type="match status" value="1"/>
</dbReference>
<sequence>MDLSNGYLTNLLTYIQPDITPVEVVCMYGYRGTMAFMHRDNSCVFEDFNRTMEEYSNGFGPVPRNRWVGLVTMFHIMKQPTKHWTIIFRSKRANFFKTYYYNVTCQDATLGYELNFATSGHGGGGCGSCMQELRGNRFSTFDQDNTGANNCVRRFGGGWWFDNDTDCTVSFLTGPMDGPDENNHLIDAPPSSEPFMYLQIQLQRYL</sequence>
<proteinExistence type="predicted"/>
<evidence type="ECO:0000259" key="1">
    <source>
        <dbReference type="PROSITE" id="PS51406"/>
    </source>
</evidence>
<dbReference type="InterPro" id="IPR050373">
    <property type="entry name" value="Fibrinogen_C-term_domain"/>
</dbReference>
<dbReference type="InterPro" id="IPR036056">
    <property type="entry name" value="Fibrinogen-like_C"/>
</dbReference>
<feature type="domain" description="Fibrinogen C-terminal" evidence="1">
    <location>
        <begin position="1"/>
        <end position="175"/>
    </location>
</feature>
<evidence type="ECO:0000313" key="3">
    <source>
        <dbReference type="Proteomes" id="UP001347796"/>
    </source>
</evidence>
<dbReference type="EMBL" id="JAZGQO010000003">
    <property type="protein sequence ID" value="KAK6188527.1"/>
    <property type="molecule type" value="Genomic_DNA"/>
</dbReference>
<dbReference type="GO" id="GO:0005615">
    <property type="term" value="C:extracellular space"/>
    <property type="evidence" value="ECO:0007669"/>
    <property type="project" value="TreeGrafter"/>
</dbReference>
<dbReference type="AlphaFoldDB" id="A0AAN8K3J2"/>
<accession>A0AAN8K3J2</accession>
<dbReference type="Pfam" id="PF00147">
    <property type="entry name" value="Fibrinogen_C"/>
    <property type="match status" value="1"/>
</dbReference>